<feature type="region of interest" description="Disordered" evidence="1">
    <location>
        <begin position="192"/>
        <end position="234"/>
    </location>
</feature>
<comment type="caution">
    <text evidence="2">The sequence shown here is derived from an EMBL/GenBank/DDBJ whole genome shotgun (WGS) entry which is preliminary data.</text>
</comment>
<evidence type="ECO:0000256" key="1">
    <source>
        <dbReference type="SAM" id="MobiDB-lite"/>
    </source>
</evidence>
<evidence type="ECO:0000313" key="2">
    <source>
        <dbReference type="EMBL" id="KAK3398273.1"/>
    </source>
</evidence>
<name>A0AAE0UBQ1_SORBR</name>
<feature type="region of interest" description="Disordered" evidence="1">
    <location>
        <begin position="1"/>
        <end position="153"/>
    </location>
</feature>
<keyword evidence="3" id="KW-1185">Reference proteome</keyword>
<organism evidence="2 3">
    <name type="scientific">Sordaria brevicollis</name>
    <dbReference type="NCBI Taxonomy" id="83679"/>
    <lineage>
        <taxon>Eukaryota</taxon>
        <taxon>Fungi</taxon>
        <taxon>Dikarya</taxon>
        <taxon>Ascomycota</taxon>
        <taxon>Pezizomycotina</taxon>
        <taxon>Sordariomycetes</taxon>
        <taxon>Sordariomycetidae</taxon>
        <taxon>Sordariales</taxon>
        <taxon>Sordariaceae</taxon>
        <taxon>Sordaria</taxon>
    </lineage>
</organism>
<reference evidence="2" key="1">
    <citation type="journal article" date="2023" name="Mol. Phylogenet. Evol.">
        <title>Genome-scale phylogeny and comparative genomics of the fungal order Sordariales.</title>
        <authorList>
            <person name="Hensen N."/>
            <person name="Bonometti L."/>
            <person name="Westerberg I."/>
            <person name="Brannstrom I.O."/>
            <person name="Guillou S."/>
            <person name="Cros-Aarteil S."/>
            <person name="Calhoun S."/>
            <person name="Haridas S."/>
            <person name="Kuo A."/>
            <person name="Mondo S."/>
            <person name="Pangilinan J."/>
            <person name="Riley R."/>
            <person name="LaButti K."/>
            <person name="Andreopoulos B."/>
            <person name="Lipzen A."/>
            <person name="Chen C."/>
            <person name="Yan M."/>
            <person name="Daum C."/>
            <person name="Ng V."/>
            <person name="Clum A."/>
            <person name="Steindorff A."/>
            <person name="Ohm R.A."/>
            <person name="Martin F."/>
            <person name="Silar P."/>
            <person name="Natvig D.O."/>
            <person name="Lalanne C."/>
            <person name="Gautier V."/>
            <person name="Ament-Velasquez S.L."/>
            <person name="Kruys A."/>
            <person name="Hutchinson M.I."/>
            <person name="Powell A.J."/>
            <person name="Barry K."/>
            <person name="Miller A.N."/>
            <person name="Grigoriev I.V."/>
            <person name="Debuchy R."/>
            <person name="Gladieux P."/>
            <person name="Hiltunen Thoren M."/>
            <person name="Johannesson H."/>
        </authorList>
    </citation>
    <scope>NUCLEOTIDE SEQUENCE</scope>
    <source>
        <strain evidence="2">FGSC 1904</strain>
    </source>
</reference>
<reference evidence="2" key="2">
    <citation type="submission" date="2023-07" db="EMBL/GenBank/DDBJ databases">
        <authorList>
            <consortium name="Lawrence Berkeley National Laboratory"/>
            <person name="Haridas S."/>
            <person name="Hensen N."/>
            <person name="Bonometti L."/>
            <person name="Westerberg I."/>
            <person name="Brannstrom I.O."/>
            <person name="Guillou S."/>
            <person name="Cros-Aarteil S."/>
            <person name="Calhoun S."/>
            <person name="Kuo A."/>
            <person name="Mondo S."/>
            <person name="Pangilinan J."/>
            <person name="Riley R."/>
            <person name="LaButti K."/>
            <person name="Andreopoulos B."/>
            <person name="Lipzen A."/>
            <person name="Chen C."/>
            <person name="Yanf M."/>
            <person name="Daum C."/>
            <person name="Ng V."/>
            <person name="Clum A."/>
            <person name="Steindorff A."/>
            <person name="Ohm R."/>
            <person name="Martin F."/>
            <person name="Silar P."/>
            <person name="Natvig D."/>
            <person name="Lalanne C."/>
            <person name="Gautier V."/>
            <person name="Ament-velasquez S.L."/>
            <person name="Kruys A."/>
            <person name="Hutchinson M.I."/>
            <person name="Powell A.J."/>
            <person name="Barry K."/>
            <person name="Miller A.N."/>
            <person name="Grigoriev I.V."/>
            <person name="Debuchy R."/>
            <person name="Gladieux P."/>
            <person name="Thoren M.H."/>
            <person name="Johannesson H."/>
        </authorList>
    </citation>
    <scope>NUCLEOTIDE SEQUENCE</scope>
    <source>
        <strain evidence="2">FGSC 1904</strain>
    </source>
</reference>
<feature type="compositionally biased region" description="Polar residues" evidence="1">
    <location>
        <begin position="219"/>
        <end position="229"/>
    </location>
</feature>
<feature type="compositionally biased region" description="Basic residues" evidence="1">
    <location>
        <begin position="108"/>
        <end position="123"/>
    </location>
</feature>
<dbReference type="EMBL" id="JAUTDP010000006">
    <property type="protein sequence ID" value="KAK3398273.1"/>
    <property type="molecule type" value="Genomic_DNA"/>
</dbReference>
<dbReference type="AlphaFoldDB" id="A0AAE0UBQ1"/>
<gene>
    <name evidence="2" type="ORF">B0T20DRAFT_498051</name>
</gene>
<evidence type="ECO:0000313" key="3">
    <source>
        <dbReference type="Proteomes" id="UP001281003"/>
    </source>
</evidence>
<feature type="compositionally biased region" description="Basic residues" evidence="1">
    <location>
        <begin position="69"/>
        <end position="95"/>
    </location>
</feature>
<dbReference type="Proteomes" id="UP001281003">
    <property type="component" value="Unassembled WGS sequence"/>
</dbReference>
<accession>A0AAE0UBQ1</accession>
<sequence length="323" mass="35900">MGALHGAPICELRGGSSRPISQPRPRQGKRPTPEGSEAEDSAAVSPTAQVPRSKDKVQPSPEGSTNRLSRPKIKRIIRKPLVKFLRKARILRRPKNPQEESMTPLSKLRAKARALRNPNHPHNRSMTPLDKLRAKARALRDPTYPQNGSMTPLDKLRAKARALRDPPHPQNGPVQDQKAKVIKKVDQQIWECLKRRPGRRPSPQPELEGETEEERALGNTKSQSGSDSRNGGKELQEELGSLCGDRSIGSNTSLKLTVKLQLEMKLKLEMKVKSVRMVKMLSDAQTRTGDLSTEEGFRGPKERGEVFEVADTVAEVIAALPDF</sequence>
<protein>
    <submittedName>
        <fullName evidence="2">Uncharacterized protein</fullName>
    </submittedName>
</protein>
<proteinExistence type="predicted"/>